<reference evidence="1 2" key="1">
    <citation type="submission" date="2019-09" db="EMBL/GenBank/DDBJ databases">
        <title>Genomes of Cryomorphaceae.</title>
        <authorList>
            <person name="Bowman J.P."/>
        </authorList>
    </citation>
    <scope>NUCLEOTIDE SEQUENCE [LARGE SCALE GENOMIC DNA]</scope>
    <source>
        <strain evidence="1 2">KCTC 52047</strain>
    </source>
</reference>
<dbReference type="Proteomes" id="UP000435357">
    <property type="component" value="Unassembled WGS sequence"/>
</dbReference>
<accession>A0A6N6M9G4</accession>
<evidence type="ECO:0000313" key="1">
    <source>
        <dbReference type="EMBL" id="KAB1065635.1"/>
    </source>
</evidence>
<protein>
    <submittedName>
        <fullName evidence="1">Uncharacterized protein</fullName>
    </submittedName>
</protein>
<dbReference type="RefSeq" id="WP_151166459.1">
    <property type="nucleotide sequence ID" value="NZ_WACR01000002.1"/>
</dbReference>
<name>A0A6N6M9G4_9FLAO</name>
<sequence>MEISKKKPFFAIREPLTSYLDQYSRHLELPVKYDELAQYRESFPLFDKHDNNTLWDCLIYDESFYEELHENLLMTYSLLKTDGDKEITNHLRVERIDFCHFGNSKPFRVKIVNLLNDNYDYMYVKKADSSRVYGLELEHLLSPNFISYLVHDDTLVEEHIAGIPGDEFLKTELERPNFNRVRFVKEFIKFNERCFIRLLGDMRSYNYVIDITPDFEDEQYRIRAIDFDQQSYEGNKSVYLPQYFKENNPIIEMGMDFVSVATTRQYQFEERTLIARRLKLEYDRVDELIECMREDTISVPEKVEQLKQDLNQMSDTTVFNECTNMGDILKVQLRFMLSGHVAKLNF</sequence>
<dbReference type="EMBL" id="WACR01000002">
    <property type="protein sequence ID" value="KAB1065635.1"/>
    <property type="molecule type" value="Genomic_DNA"/>
</dbReference>
<dbReference type="AlphaFoldDB" id="A0A6N6M9G4"/>
<evidence type="ECO:0000313" key="2">
    <source>
        <dbReference type="Proteomes" id="UP000435357"/>
    </source>
</evidence>
<comment type="caution">
    <text evidence="1">The sequence shown here is derived from an EMBL/GenBank/DDBJ whole genome shotgun (WGS) entry which is preliminary data.</text>
</comment>
<organism evidence="1 2">
    <name type="scientific">Salibacter halophilus</name>
    <dbReference type="NCBI Taxonomy" id="1803916"/>
    <lineage>
        <taxon>Bacteria</taxon>
        <taxon>Pseudomonadati</taxon>
        <taxon>Bacteroidota</taxon>
        <taxon>Flavobacteriia</taxon>
        <taxon>Flavobacteriales</taxon>
        <taxon>Salibacteraceae</taxon>
        <taxon>Salibacter</taxon>
    </lineage>
</organism>
<proteinExistence type="predicted"/>
<dbReference type="OrthoDB" id="1222242at2"/>
<gene>
    <name evidence="1" type="ORF">F3059_02985</name>
</gene>
<keyword evidence="2" id="KW-1185">Reference proteome</keyword>